<keyword evidence="6" id="KW-0547">Nucleotide-binding</keyword>
<evidence type="ECO:0000256" key="1">
    <source>
        <dbReference type="ARBA" id="ARBA00004245"/>
    </source>
</evidence>
<dbReference type="GO" id="GO:0005874">
    <property type="term" value="C:microtubule"/>
    <property type="evidence" value="ECO:0007669"/>
    <property type="project" value="UniProtKB-KW"/>
</dbReference>
<dbReference type="PANTHER" id="PTHR12688">
    <property type="entry name" value="DYNEIN LIGHT INTERMEDIATE CHAIN"/>
    <property type="match status" value="1"/>
</dbReference>
<name>A0A167NVQ1_CALVF</name>
<dbReference type="InterPro" id="IPR022780">
    <property type="entry name" value="Dynein_light_int_chain"/>
</dbReference>
<evidence type="ECO:0000256" key="7">
    <source>
        <dbReference type="ARBA" id="ARBA00022840"/>
    </source>
</evidence>
<accession>A0A167NVQ1</accession>
<protein>
    <submittedName>
        <fullName evidence="12">DLIC-domain-containing protein</fullName>
    </submittedName>
</protein>
<keyword evidence="8" id="KW-0243">Dynein</keyword>
<keyword evidence="13" id="KW-1185">Reference proteome</keyword>
<dbReference type="GO" id="GO:0000226">
    <property type="term" value="P:microtubule cytoskeleton organization"/>
    <property type="evidence" value="ECO:0007669"/>
    <property type="project" value="TreeGrafter"/>
</dbReference>
<dbReference type="SUPFAM" id="SSF52540">
    <property type="entry name" value="P-loop containing nucleoside triphosphate hydrolases"/>
    <property type="match status" value="1"/>
</dbReference>
<evidence type="ECO:0000256" key="6">
    <source>
        <dbReference type="ARBA" id="ARBA00022741"/>
    </source>
</evidence>
<dbReference type="STRING" id="1330018.A0A167NVQ1"/>
<proteinExistence type="inferred from homology"/>
<dbReference type="EMBL" id="KV417277">
    <property type="protein sequence ID" value="KZO98132.1"/>
    <property type="molecule type" value="Genomic_DNA"/>
</dbReference>
<dbReference type="Proteomes" id="UP000076738">
    <property type="component" value="Unassembled WGS sequence"/>
</dbReference>
<dbReference type="Gene3D" id="3.40.50.300">
    <property type="entry name" value="P-loop containing nucleotide triphosphate hydrolases"/>
    <property type="match status" value="1"/>
</dbReference>
<feature type="compositionally biased region" description="Low complexity" evidence="11">
    <location>
        <begin position="505"/>
        <end position="514"/>
    </location>
</feature>
<evidence type="ECO:0000256" key="11">
    <source>
        <dbReference type="SAM" id="MobiDB-lite"/>
    </source>
</evidence>
<evidence type="ECO:0000256" key="2">
    <source>
        <dbReference type="ARBA" id="ARBA00006831"/>
    </source>
</evidence>
<dbReference type="GO" id="GO:0007018">
    <property type="term" value="P:microtubule-based movement"/>
    <property type="evidence" value="ECO:0007669"/>
    <property type="project" value="InterPro"/>
</dbReference>
<reference evidence="12 13" key="1">
    <citation type="journal article" date="2016" name="Mol. Biol. Evol.">
        <title>Comparative Genomics of Early-Diverging Mushroom-Forming Fungi Provides Insights into the Origins of Lignocellulose Decay Capabilities.</title>
        <authorList>
            <person name="Nagy L.G."/>
            <person name="Riley R."/>
            <person name="Tritt A."/>
            <person name="Adam C."/>
            <person name="Daum C."/>
            <person name="Floudas D."/>
            <person name="Sun H."/>
            <person name="Yadav J.S."/>
            <person name="Pangilinan J."/>
            <person name="Larsson K.H."/>
            <person name="Matsuura K."/>
            <person name="Barry K."/>
            <person name="Labutti K."/>
            <person name="Kuo R."/>
            <person name="Ohm R.A."/>
            <person name="Bhattacharya S.S."/>
            <person name="Shirouzu T."/>
            <person name="Yoshinaga Y."/>
            <person name="Martin F.M."/>
            <person name="Grigoriev I.V."/>
            <person name="Hibbett D.S."/>
        </authorList>
    </citation>
    <scope>NUCLEOTIDE SEQUENCE [LARGE SCALE GENOMIC DNA]</scope>
    <source>
        <strain evidence="12 13">TUFC12733</strain>
    </source>
</reference>
<evidence type="ECO:0000256" key="4">
    <source>
        <dbReference type="ARBA" id="ARBA00022490"/>
    </source>
</evidence>
<keyword evidence="7" id="KW-0067">ATP-binding</keyword>
<gene>
    <name evidence="12" type="ORF">CALVIDRAFT_512732</name>
</gene>
<keyword evidence="9" id="KW-0505">Motor protein</keyword>
<dbReference type="AlphaFoldDB" id="A0A167NVQ1"/>
<dbReference type="GO" id="GO:0005868">
    <property type="term" value="C:cytoplasmic dynein complex"/>
    <property type="evidence" value="ECO:0007669"/>
    <property type="project" value="InterPro"/>
</dbReference>
<keyword evidence="4" id="KW-0963">Cytoplasm</keyword>
<dbReference type="OrthoDB" id="27603at2759"/>
<comment type="subcellular location">
    <subcellularLocation>
        <location evidence="1">Cytoplasm</location>
        <location evidence="1">Cytoskeleton</location>
    </subcellularLocation>
</comment>
<dbReference type="InterPro" id="IPR027417">
    <property type="entry name" value="P-loop_NTPase"/>
</dbReference>
<dbReference type="Pfam" id="PF05783">
    <property type="entry name" value="DLIC"/>
    <property type="match status" value="1"/>
</dbReference>
<organism evidence="12 13">
    <name type="scientific">Calocera viscosa (strain TUFC12733)</name>
    <dbReference type="NCBI Taxonomy" id="1330018"/>
    <lineage>
        <taxon>Eukaryota</taxon>
        <taxon>Fungi</taxon>
        <taxon>Dikarya</taxon>
        <taxon>Basidiomycota</taxon>
        <taxon>Agaricomycotina</taxon>
        <taxon>Dacrymycetes</taxon>
        <taxon>Dacrymycetales</taxon>
        <taxon>Dacrymycetaceae</taxon>
        <taxon>Calocera</taxon>
    </lineage>
</organism>
<dbReference type="GO" id="GO:0045504">
    <property type="term" value="F:dynein heavy chain binding"/>
    <property type="evidence" value="ECO:0007669"/>
    <property type="project" value="TreeGrafter"/>
</dbReference>
<evidence type="ECO:0000256" key="10">
    <source>
        <dbReference type="ARBA" id="ARBA00023212"/>
    </source>
</evidence>
<evidence type="ECO:0000313" key="12">
    <source>
        <dbReference type="EMBL" id="KZO98132.1"/>
    </source>
</evidence>
<dbReference type="InterPro" id="IPR008467">
    <property type="entry name" value="Dynein1_light_intermed_chain"/>
</dbReference>
<evidence type="ECO:0000256" key="9">
    <source>
        <dbReference type="ARBA" id="ARBA00023175"/>
    </source>
</evidence>
<dbReference type="GO" id="GO:0005524">
    <property type="term" value="F:ATP binding"/>
    <property type="evidence" value="ECO:0007669"/>
    <property type="project" value="UniProtKB-KW"/>
</dbReference>
<keyword evidence="10" id="KW-0206">Cytoskeleton</keyword>
<feature type="region of interest" description="Disordered" evidence="11">
    <location>
        <begin position="437"/>
        <end position="490"/>
    </location>
</feature>
<feature type="compositionally biased region" description="Basic and acidic residues" evidence="11">
    <location>
        <begin position="443"/>
        <end position="452"/>
    </location>
</feature>
<comment type="similarity">
    <text evidence="2">Belongs to the dynein light intermediate chain family.</text>
</comment>
<evidence type="ECO:0000313" key="13">
    <source>
        <dbReference type="Proteomes" id="UP000076738"/>
    </source>
</evidence>
<evidence type="ECO:0000256" key="3">
    <source>
        <dbReference type="ARBA" id="ARBA00022448"/>
    </source>
</evidence>
<keyword evidence="3" id="KW-0813">Transport</keyword>
<evidence type="ECO:0000256" key="8">
    <source>
        <dbReference type="ARBA" id="ARBA00023017"/>
    </source>
</evidence>
<evidence type="ECO:0000256" key="5">
    <source>
        <dbReference type="ARBA" id="ARBA00022701"/>
    </source>
</evidence>
<dbReference type="PANTHER" id="PTHR12688:SF0">
    <property type="entry name" value="DYNEIN LIGHT INTERMEDIATE CHAIN"/>
    <property type="match status" value="1"/>
</dbReference>
<feature type="region of interest" description="Disordered" evidence="11">
    <location>
        <begin position="504"/>
        <end position="543"/>
    </location>
</feature>
<sequence>MSVRSSSPVQELWSSILNSVSSTRSIPSKNILVLGEEHTGKSTLVKALLRKTEDEAQSADFALGYGWADVKDDADEDTLARLSVYSVPSSAPSHLALVDHFLPPRTSLPHTSVVIVLDWTRPWTFVSQLEKWLKWVEHWAEGEKGRDLDMLHDEAKERLRLHIQHYTEPGSTDSSNPASLSSTLLPLGDGILTSNAAGVPIIVVCTKADLMDDSLSGTAGPSQSLGIGGMTKNSMWEERQDAIIQVLRTICLKYGAALFYTTHAPQTLANLRSYALHLLFIPTPVAPNEPLPRNPFPFAQRANALDRDRILIPVGWDSWGKIKILREDFDVRRWGEGWESDLDSGEAAPVGGAQDWFKEILGPHQDIQAKAPPPLIVPKAEQAFLSSHYEALQKDRDPRATFRQPIAVSGQAGAVEAGVVGPMGSSSFNLPGVEKAMQEMETEDPHSGREVPARTTPAPMAPTPRPARLPVSPTDTIGRTPGTPGGNSQTEVLQNFFQSLLVPNRSGSSARSASVAQPKAPSGQALSPSATAPAEGVNGVPEK</sequence>
<dbReference type="GO" id="GO:0035974">
    <property type="term" value="C:meiotic spindle pole body"/>
    <property type="evidence" value="ECO:0007669"/>
    <property type="project" value="TreeGrafter"/>
</dbReference>
<keyword evidence="5" id="KW-0493">Microtubule</keyword>